<keyword evidence="3" id="KW-1185">Reference proteome</keyword>
<dbReference type="EMBL" id="JAKZEL010000003">
    <property type="protein sequence ID" value="KAI4545692.1"/>
    <property type="molecule type" value="Genomic_DNA"/>
</dbReference>
<evidence type="ECO:0000313" key="3">
    <source>
        <dbReference type="Proteomes" id="UP001214576"/>
    </source>
</evidence>
<accession>A0AAD4UJ99</accession>
<sequence length="129" mass="14273">MDRTAAALEAKSDEKRVRGKKPVVGNTGKKVVGIKEMKTEDNPAMDLAKHVDSSIASSKTICLTVPPCSLTDLLSSSACVFSASTPQIKRPVDILFAYYRHFFKKEKANQRQSRDGIVDSMTLHRECPF</sequence>
<protein>
    <submittedName>
        <fullName evidence="2">Uncharacterized protein</fullName>
    </submittedName>
</protein>
<proteinExistence type="predicted"/>
<dbReference type="AlphaFoldDB" id="A0AAD4UJ99"/>
<reference evidence="2" key="1">
    <citation type="submission" date="2022-03" db="EMBL/GenBank/DDBJ databases">
        <title>Genomic analyses of argali, domestic sheep and their hybrids provide insights into chromosomal evolution, heterosis and genetic basis of agronomic traits.</title>
        <authorList>
            <person name="Li M."/>
        </authorList>
    </citation>
    <scope>NUCLEOTIDE SEQUENCE</scope>
    <source>
        <strain evidence="2">CAU-MHL-2022a</strain>
        <tissue evidence="2">Skin</tissue>
    </source>
</reference>
<gene>
    <name evidence="2" type="ORF">MG293_005958</name>
</gene>
<feature type="region of interest" description="Disordered" evidence="1">
    <location>
        <begin position="1"/>
        <end position="24"/>
    </location>
</feature>
<name>A0AAD4UJ99_OVIAM</name>
<organism evidence="2 3">
    <name type="scientific">Ovis ammon polii</name>
    <dbReference type="NCBI Taxonomy" id="230172"/>
    <lineage>
        <taxon>Eukaryota</taxon>
        <taxon>Metazoa</taxon>
        <taxon>Chordata</taxon>
        <taxon>Craniata</taxon>
        <taxon>Vertebrata</taxon>
        <taxon>Euteleostomi</taxon>
        <taxon>Mammalia</taxon>
        <taxon>Eutheria</taxon>
        <taxon>Laurasiatheria</taxon>
        <taxon>Artiodactyla</taxon>
        <taxon>Ruminantia</taxon>
        <taxon>Pecora</taxon>
        <taxon>Bovidae</taxon>
        <taxon>Caprinae</taxon>
        <taxon>Ovis</taxon>
    </lineage>
</organism>
<evidence type="ECO:0000256" key="1">
    <source>
        <dbReference type="SAM" id="MobiDB-lite"/>
    </source>
</evidence>
<comment type="caution">
    <text evidence="2">The sequence shown here is derived from an EMBL/GenBank/DDBJ whole genome shotgun (WGS) entry which is preliminary data.</text>
</comment>
<evidence type="ECO:0000313" key="2">
    <source>
        <dbReference type="EMBL" id="KAI4545692.1"/>
    </source>
</evidence>
<dbReference type="Proteomes" id="UP001214576">
    <property type="component" value="Unassembled WGS sequence"/>
</dbReference>